<proteinExistence type="predicted"/>
<dbReference type="Pfam" id="PF05970">
    <property type="entry name" value="PIF1"/>
    <property type="match status" value="1"/>
</dbReference>
<dbReference type="InterPro" id="IPR029491">
    <property type="entry name" value="Helicase_HTH"/>
</dbReference>
<dbReference type="Proteomes" id="UP001589797">
    <property type="component" value="Unassembled WGS sequence"/>
</dbReference>
<accession>A0ABV6FY12</accession>
<reference evidence="3 4" key="1">
    <citation type="submission" date="2024-09" db="EMBL/GenBank/DDBJ databases">
        <authorList>
            <person name="Sun Q."/>
            <person name="Mori K."/>
        </authorList>
    </citation>
    <scope>NUCLEOTIDE SEQUENCE [LARGE SCALE GENOMIC DNA]</scope>
    <source>
        <strain evidence="3 4">CCM 7650</strain>
    </source>
</reference>
<evidence type="ECO:0000313" key="3">
    <source>
        <dbReference type="EMBL" id="MFC0264770.1"/>
    </source>
</evidence>
<gene>
    <name evidence="3" type="ORF">ACFFIP_18930</name>
</gene>
<dbReference type="InterPro" id="IPR027417">
    <property type="entry name" value="P-loop_NTPase"/>
</dbReference>
<sequence length="757" mass="86289">METQITDRLELAAHFVNSTNSPIFLTGKAGSGKTTFLRNLGTFTHKTFAIVAPTGIAALHAKGVTIHSQFLLPLGSFLPTNEPEGNFGNQGNLFTQFSLRRKHPLNAARRQVLSAIDLLVIDEVSMLRADILDAIDFRLKSIRGNYEEPFGGIQILFIGDLFQLPPIVRDHEWQVLSKFYNSMHFFEAHCLKNSGLVYLELNKIFRQKDEQFIQVLNHLRDNCATQSDIKLLNDHFKTEEEIRNLEDTIIITTHNYKAEAQNQKELNELKEKSHFFEAIIEKDFPESLFPIPKTLELKEGAQIMFIKNDSSGNGEYYNGKMAKVKSIENGEIKVILAENKINYTLKREIWENKRYVVNNTTKELEEEVIGTFEHFPIKLAWAVTVHKSQGLTFDKAIIDVGQAFAPGQVYVALSRLRGLDGLTLRTKIQNNIIYSDHDVVGFTQKTSLQEPLECLLKKHQMRYVEKLLIETFDFSLITKAIKYFLNDTESSFEFEDVEMRSAIPKILEALNQESDNTIKFQRQLIQLLASGENEKLSERLQKGSNYYQSFLITEWRNLLNHSAEVERFSKTKKYLDGLSQIELSLIKKLTGIKKITALIPAILQGKETGKMNVLNEEIKTLRISYVQQAKESAINNPKFLKSKTGKKKKDDDGPSLKRVKGETYEITYNMSDDGASIEEIAIQRSLAESTIKGHLAKGIQEGRISLFTHMDEDTFKKVAEIIKKYDADLGRIRQEEPGTIDYGTLKMVTAHMGLSKD</sequence>
<feature type="domain" description="AAA+ ATPase" evidence="2">
    <location>
        <begin position="19"/>
        <end position="179"/>
    </location>
</feature>
<dbReference type="PANTHER" id="PTHR47642">
    <property type="entry name" value="ATP-DEPENDENT DNA HELICASE"/>
    <property type="match status" value="1"/>
</dbReference>
<dbReference type="CDD" id="cd18809">
    <property type="entry name" value="SF1_C_RecD"/>
    <property type="match status" value="1"/>
</dbReference>
<evidence type="ECO:0000256" key="1">
    <source>
        <dbReference type="SAM" id="MobiDB-lite"/>
    </source>
</evidence>
<name>A0ABV6FY12_9BACT</name>
<dbReference type="SUPFAM" id="SSF52540">
    <property type="entry name" value="P-loop containing nucleoside triphosphate hydrolases"/>
    <property type="match status" value="2"/>
</dbReference>
<dbReference type="InterPro" id="IPR010285">
    <property type="entry name" value="DNA_helicase_pif1-like_DEAD"/>
</dbReference>
<dbReference type="InterPro" id="IPR051055">
    <property type="entry name" value="PIF1_helicase"/>
</dbReference>
<dbReference type="InterPro" id="IPR003593">
    <property type="entry name" value="AAA+_ATPase"/>
</dbReference>
<dbReference type="Gene3D" id="3.40.50.300">
    <property type="entry name" value="P-loop containing nucleotide triphosphate hydrolases"/>
    <property type="match status" value="2"/>
</dbReference>
<keyword evidence="4" id="KW-1185">Reference proteome</keyword>
<evidence type="ECO:0000313" key="4">
    <source>
        <dbReference type="Proteomes" id="UP001589797"/>
    </source>
</evidence>
<protein>
    <submittedName>
        <fullName evidence="3">Helix-turn-helix domain-containing protein</fullName>
    </submittedName>
</protein>
<dbReference type="Pfam" id="PF14493">
    <property type="entry name" value="HTH_40"/>
    <property type="match status" value="1"/>
</dbReference>
<dbReference type="EMBL" id="JBHLWI010000083">
    <property type="protein sequence ID" value="MFC0264770.1"/>
    <property type="molecule type" value="Genomic_DNA"/>
</dbReference>
<evidence type="ECO:0000259" key="2">
    <source>
        <dbReference type="SMART" id="SM00382"/>
    </source>
</evidence>
<dbReference type="SMART" id="SM00382">
    <property type="entry name" value="AAA"/>
    <property type="match status" value="1"/>
</dbReference>
<feature type="region of interest" description="Disordered" evidence="1">
    <location>
        <begin position="637"/>
        <end position="656"/>
    </location>
</feature>
<dbReference type="RefSeq" id="WP_382389357.1">
    <property type="nucleotide sequence ID" value="NZ_JBHLWI010000083.1"/>
</dbReference>
<organism evidence="3 4">
    <name type="scientific">Fontibacter flavus</name>
    <dbReference type="NCBI Taxonomy" id="654838"/>
    <lineage>
        <taxon>Bacteria</taxon>
        <taxon>Pseudomonadati</taxon>
        <taxon>Bacteroidota</taxon>
        <taxon>Cytophagia</taxon>
        <taxon>Cytophagales</taxon>
        <taxon>Cyclobacteriaceae</taxon>
        <taxon>Fontibacter</taxon>
    </lineage>
</organism>
<comment type="caution">
    <text evidence="3">The sequence shown here is derived from an EMBL/GenBank/DDBJ whole genome shotgun (WGS) entry which is preliminary data.</text>
</comment>